<dbReference type="GO" id="GO:0003677">
    <property type="term" value="F:DNA binding"/>
    <property type="evidence" value="ECO:0007669"/>
    <property type="project" value="InterPro"/>
</dbReference>
<organism evidence="4">
    <name type="scientific">Sipha flava</name>
    <name type="common">yellow sugarcane aphid</name>
    <dbReference type="NCBI Taxonomy" id="143950"/>
    <lineage>
        <taxon>Eukaryota</taxon>
        <taxon>Metazoa</taxon>
        <taxon>Ecdysozoa</taxon>
        <taxon>Arthropoda</taxon>
        <taxon>Hexapoda</taxon>
        <taxon>Insecta</taxon>
        <taxon>Pterygota</taxon>
        <taxon>Neoptera</taxon>
        <taxon>Paraneoptera</taxon>
        <taxon>Hemiptera</taxon>
        <taxon>Sternorrhyncha</taxon>
        <taxon>Aphidomorpha</taxon>
        <taxon>Aphidoidea</taxon>
        <taxon>Aphididae</taxon>
        <taxon>Sipha</taxon>
    </lineage>
</organism>
<dbReference type="AlphaFoldDB" id="A0A2S2Q8D6"/>
<feature type="transmembrane region" description="Helical" evidence="2">
    <location>
        <begin position="67"/>
        <end position="88"/>
    </location>
</feature>
<proteinExistence type="predicted"/>
<name>A0A2S2Q8D6_9HEMI</name>
<accession>A0A2S2Q8D6</accession>
<keyword evidence="2" id="KW-1133">Transmembrane helix</keyword>
<dbReference type="SUPFAM" id="SSF46689">
    <property type="entry name" value="Homeodomain-like"/>
    <property type="match status" value="1"/>
</dbReference>
<dbReference type="InterPro" id="IPR009057">
    <property type="entry name" value="Homeodomain-like_sf"/>
</dbReference>
<reference evidence="4" key="1">
    <citation type="submission" date="2018-04" db="EMBL/GenBank/DDBJ databases">
        <title>Transcriptome assembly of Sipha flava.</title>
        <authorList>
            <person name="Scully E.D."/>
            <person name="Geib S.M."/>
            <person name="Palmer N.A."/>
            <person name="Koch K."/>
            <person name="Bradshaw J."/>
            <person name="Heng-Moss T."/>
            <person name="Sarath G."/>
        </authorList>
    </citation>
    <scope>NUCLEOTIDE SEQUENCE</scope>
</reference>
<dbReference type="Pfam" id="PF05225">
    <property type="entry name" value="HTH_psq"/>
    <property type="match status" value="1"/>
</dbReference>
<dbReference type="OrthoDB" id="6742042at2759"/>
<gene>
    <name evidence="4" type="ORF">g.58730</name>
</gene>
<dbReference type="Gene3D" id="1.10.10.60">
    <property type="entry name" value="Homeodomain-like"/>
    <property type="match status" value="1"/>
</dbReference>
<comment type="subcellular location">
    <subcellularLocation>
        <location evidence="1">Nucleus</location>
    </subcellularLocation>
</comment>
<dbReference type="GO" id="GO:0005634">
    <property type="term" value="C:nucleus"/>
    <property type="evidence" value="ECO:0007669"/>
    <property type="project" value="UniProtKB-SubCell"/>
</dbReference>
<keyword evidence="2" id="KW-0472">Membrane</keyword>
<sequence length="128" mass="14840">MARKYRKKIGGRSYKNYSDDILEEALNKIANGEISILAASKAYKISYGTLHNKFNGKHVKKCGHPTILFIFIIYILYFIVIVIILFLLPTWLPNKILMELKEMCSFELIGIFVQKKKTCINVIPLHLY</sequence>
<dbReference type="EMBL" id="GGMS01004783">
    <property type="protein sequence ID" value="MBY73986.1"/>
    <property type="molecule type" value="Transcribed_RNA"/>
</dbReference>
<evidence type="ECO:0000256" key="2">
    <source>
        <dbReference type="SAM" id="Phobius"/>
    </source>
</evidence>
<evidence type="ECO:0000256" key="1">
    <source>
        <dbReference type="ARBA" id="ARBA00004123"/>
    </source>
</evidence>
<protein>
    <recommendedName>
        <fullName evidence="3">HTH psq-type domain-containing protein</fullName>
    </recommendedName>
</protein>
<evidence type="ECO:0000259" key="3">
    <source>
        <dbReference type="Pfam" id="PF05225"/>
    </source>
</evidence>
<feature type="domain" description="HTH psq-type" evidence="3">
    <location>
        <begin position="19"/>
        <end position="56"/>
    </location>
</feature>
<dbReference type="InterPro" id="IPR007889">
    <property type="entry name" value="HTH_Psq"/>
</dbReference>
<evidence type="ECO:0000313" key="4">
    <source>
        <dbReference type="EMBL" id="MBY73986.1"/>
    </source>
</evidence>
<keyword evidence="2" id="KW-0812">Transmembrane</keyword>